<evidence type="ECO:0000313" key="2">
    <source>
        <dbReference type="Proteomes" id="UP000014174"/>
    </source>
</evidence>
<dbReference type="Proteomes" id="UP000014174">
    <property type="component" value="Unassembled WGS sequence"/>
</dbReference>
<dbReference type="AlphaFoldDB" id="R9GTM1"/>
<organism evidence="1 2">
    <name type="scientific">Arcticibacter svalbardensis MN12-7</name>
    <dbReference type="NCBI Taxonomy" id="1150600"/>
    <lineage>
        <taxon>Bacteria</taxon>
        <taxon>Pseudomonadati</taxon>
        <taxon>Bacteroidota</taxon>
        <taxon>Sphingobacteriia</taxon>
        <taxon>Sphingobacteriales</taxon>
        <taxon>Sphingobacteriaceae</taxon>
        <taxon>Arcticibacter</taxon>
    </lineage>
</organism>
<dbReference type="RefSeq" id="WP_016194997.1">
    <property type="nucleotide sequence ID" value="NZ_AQPN01000068.1"/>
</dbReference>
<comment type="caution">
    <text evidence="1">The sequence shown here is derived from an EMBL/GenBank/DDBJ whole genome shotgun (WGS) entry which is preliminary data.</text>
</comment>
<name>R9GTM1_9SPHI</name>
<proteinExistence type="predicted"/>
<reference evidence="1 2" key="1">
    <citation type="journal article" date="2013" name="Genome Announc.">
        <title>Draft Genome Sequence of Arcticibacter svalbardensis Strain MN12-7T, a Member of the Family Sphingobacteriaceae Isolated from an Arctic Soil Sample.</title>
        <authorList>
            <person name="Shivaji S."/>
            <person name="Ara S."/>
            <person name="Prasad S."/>
            <person name="Manasa B.P."/>
            <person name="Begum Z."/>
            <person name="Singh A."/>
            <person name="Kumar Pinnaka A."/>
        </authorList>
    </citation>
    <scope>NUCLEOTIDE SEQUENCE [LARGE SCALE GENOMIC DNA]</scope>
    <source>
        <strain evidence="1 2">MN12-7</strain>
    </source>
</reference>
<accession>R9GTM1</accession>
<keyword evidence="2" id="KW-1185">Reference proteome</keyword>
<gene>
    <name evidence="1" type="ORF">ADIARSV_1761</name>
</gene>
<dbReference type="EMBL" id="AQPN01000068">
    <property type="protein sequence ID" value="EOR95061.1"/>
    <property type="molecule type" value="Genomic_DNA"/>
</dbReference>
<protein>
    <submittedName>
        <fullName evidence="1">Uncharacterized protein</fullName>
    </submittedName>
</protein>
<sequence>MRRSITAKGVTTSLTGAQMHPAALYFDAFLANTVLSYDNFFNGLNVAACILIDHFLKFY</sequence>
<dbReference type="STRING" id="1150600.ADIARSV_1761"/>
<evidence type="ECO:0000313" key="1">
    <source>
        <dbReference type="EMBL" id="EOR95061.1"/>
    </source>
</evidence>